<dbReference type="InterPro" id="IPR016181">
    <property type="entry name" value="Acyl_CoA_acyltransferase"/>
</dbReference>
<keyword evidence="1 4" id="KW-0808">Transferase</keyword>
<comment type="caution">
    <text evidence="4">The sequence shown here is derived from an EMBL/GenBank/DDBJ whole genome shotgun (WGS) entry which is preliminary data.</text>
</comment>
<dbReference type="PANTHER" id="PTHR42919">
    <property type="entry name" value="N-ALPHA-ACETYLTRANSFERASE"/>
    <property type="match status" value="1"/>
</dbReference>
<sequence length="160" mass="18545">MIRLANEKDIEQINNLLFQVHKVHSDARPDLFKAGSKKYTDEELKEIINDSEKPIFVYEIDEKIEGYAFCILINHNNENSLCDYKSMYIDDLCVDKNCRGKGIGKKLFDYVLEYAKKLGCYNLTLNVWEGNDSAMQFYKNIGLKIQKIGMEKILSSSLEL</sequence>
<dbReference type="PANTHER" id="PTHR42919:SF8">
    <property type="entry name" value="N-ALPHA-ACETYLTRANSFERASE 50"/>
    <property type="match status" value="1"/>
</dbReference>
<evidence type="ECO:0000256" key="1">
    <source>
        <dbReference type="ARBA" id="ARBA00022679"/>
    </source>
</evidence>
<protein>
    <submittedName>
        <fullName evidence="4">GNAT family N-acetyltransferase</fullName>
    </submittedName>
</protein>
<dbReference type="InterPro" id="IPR051556">
    <property type="entry name" value="N-term/lysine_N-AcTrnsfr"/>
</dbReference>
<accession>A0A5C8F8M8</accession>
<dbReference type="Pfam" id="PF00583">
    <property type="entry name" value="Acetyltransf_1"/>
    <property type="match status" value="1"/>
</dbReference>
<dbReference type="InterPro" id="IPR000182">
    <property type="entry name" value="GNAT_dom"/>
</dbReference>
<evidence type="ECO:0000313" key="5">
    <source>
        <dbReference type="Proteomes" id="UP000324574"/>
    </source>
</evidence>
<evidence type="ECO:0000313" key="4">
    <source>
        <dbReference type="EMBL" id="TXJ45481.1"/>
    </source>
</evidence>
<evidence type="ECO:0000259" key="3">
    <source>
        <dbReference type="PROSITE" id="PS51186"/>
    </source>
</evidence>
<dbReference type="Gene3D" id="3.40.630.30">
    <property type="match status" value="1"/>
</dbReference>
<dbReference type="Proteomes" id="UP000324574">
    <property type="component" value="Unassembled WGS sequence"/>
</dbReference>
<evidence type="ECO:0000256" key="2">
    <source>
        <dbReference type="ARBA" id="ARBA00023315"/>
    </source>
</evidence>
<proteinExistence type="predicted"/>
<dbReference type="AlphaFoldDB" id="A0A5C8F8M8"/>
<dbReference type="GO" id="GO:0016747">
    <property type="term" value="F:acyltransferase activity, transferring groups other than amino-acyl groups"/>
    <property type="evidence" value="ECO:0007669"/>
    <property type="project" value="InterPro"/>
</dbReference>
<dbReference type="PROSITE" id="PS51186">
    <property type="entry name" value="GNAT"/>
    <property type="match status" value="1"/>
</dbReference>
<dbReference type="SUPFAM" id="SSF55729">
    <property type="entry name" value="Acyl-CoA N-acyltransferases (Nat)"/>
    <property type="match status" value="1"/>
</dbReference>
<name>A0A5C8F8M8_9SPIR</name>
<organism evidence="4 5">
    <name type="scientific">Brachyspira aalborgi</name>
    <dbReference type="NCBI Taxonomy" id="29522"/>
    <lineage>
        <taxon>Bacteria</taxon>
        <taxon>Pseudomonadati</taxon>
        <taxon>Spirochaetota</taxon>
        <taxon>Spirochaetia</taxon>
        <taxon>Brachyspirales</taxon>
        <taxon>Brachyspiraceae</taxon>
        <taxon>Brachyspira</taxon>
    </lineage>
</organism>
<reference evidence="4 5" key="1">
    <citation type="journal article" date="1992" name="Lakartidningen">
        <title>[Penicillin V and not amoxicillin is the first choice preparation in acute otitis].</title>
        <authorList>
            <person name="Kamme C."/>
            <person name="Lundgren K."/>
            <person name="Prellner K."/>
        </authorList>
    </citation>
    <scope>NUCLEOTIDE SEQUENCE [LARGE SCALE GENOMIC DNA]</scope>
    <source>
        <strain evidence="4 5">PC3714II</strain>
    </source>
</reference>
<dbReference type="EMBL" id="SAYG01000006">
    <property type="protein sequence ID" value="TXJ45481.1"/>
    <property type="molecule type" value="Genomic_DNA"/>
</dbReference>
<keyword evidence="2" id="KW-0012">Acyltransferase</keyword>
<gene>
    <name evidence="4" type="ORF">EPJ70_03580</name>
</gene>
<feature type="domain" description="N-acetyltransferase" evidence="3">
    <location>
        <begin position="1"/>
        <end position="160"/>
    </location>
</feature>
<dbReference type="CDD" id="cd04301">
    <property type="entry name" value="NAT_SF"/>
    <property type="match status" value="1"/>
</dbReference>
<dbReference type="RefSeq" id="WP_147526121.1">
    <property type="nucleotide sequence ID" value="NZ_SAYG01000006.1"/>
</dbReference>